<reference evidence="1" key="1">
    <citation type="journal article" date="2019" name="Environ. Microbiol.">
        <title>Fungal ecological strategies reflected in gene transcription - a case study of two litter decomposers.</title>
        <authorList>
            <person name="Barbi F."/>
            <person name="Kohler A."/>
            <person name="Barry K."/>
            <person name="Baskaran P."/>
            <person name="Daum C."/>
            <person name="Fauchery L."/>
            <person name="Ihrmark K."/>
            <person name="Kuo A."/>
            <person name="LaButti K."/>
            <person name="Lipzen A."/>
            <person name="Morin E."/>
            <person name="Grigoriev I.V."/>
            <person name="Henrissat B."/>
            <person name="Lindahl B."/>
            <person name="Martin F."/>
        </authorList>
    </citation>
    <scope>NUCLEOTIDE SEQUENCE</scope>
    <source>
        <strain evidence="1">JB14</strain>
    </source>
</reference>
<gene>
    <name evidence="1" type="ORF">BT96DRAFT_1055092</name>
</gene>
<dbReference type="Proteomes" id="UP000799118">
    <property type="component" value="Unassembled WGS sequence"/>
</dbReference>
<dbReference type="GO" id="GO:0045003">
    <property type="term" value="P:double-strand break repair via synthesis-dependent strand annealing"/>
    <property type="evidence" value="ECO:0007669"/>
    <property type="project" value="TreeGrafter"/>
</dbReference>
<evidence type="ECO:0000313" key="1">
    <source>
        <dbReference type="EMBL" id="KAE9406469.1"/>
    </source>
</evidence>
<sequence length="179" mass="20205">MLQISENHPLLASSRRNFLSRPSPELLPDFIERKLKQYTSDSTTKPVRLVVIDALGELFHSSDKTSTQTLVQRSRNITEISSHLHSIASKYGVVVIVLNEVVDAFDRGSGDDDPALGLSYAEQSRWFGRAHSVPGEERKEASLGLVWANQVNARIMLSRTGRRRFLDYAVSRQQRNGKR</sequence>
<dbReference type="GO" id="GO:0033065">
    <property type="term" value="C:Rad51C-XRCC3 complex"/>
    <property type="evidence" value="ECO:0007669"/>
    <property type="project" value="TreeGrafter"/>
</dbReference>
<dbReference type="OrthoDB" id="1861185at2759"/>
<dbReference type="PANTHER" id="PTHR46487">
    <property type="entry name" value="DNA REPAIR PROTEIN XRCC3"/>
    <property type="match status" value="1"/>
</dbReference>
<dbReference type="SUPFAM" id="SSF52540">
    <property type="entry name" value="P-loop containing nucleoside triphosphate hydrolases"/>
    <property type="match status" value="1"/>
</dbReference>
<dbReference type="GO" id="GO:0071140">
    <property type="term" value="P:resolution of mitotic recombination intermediates"/>
    <property type="evidence" value="ECO:0007669"/>
    <property type="project" value="TreeGrafter"/>
</dbReference>
<organism evidence="1 2">
    <name type="scientific">Gymnopus androsaceus JB14</name>
    <dbReference type="NCBI Taxonomy" id="1447944"/>
    <lineage>
        <taxon>Eukaryota</taxon>
        <taxon>Fungi</taxon>
        <taxon>Dikarya</taxon>
        <taxon>Basidiomycota</taxon>
        <taxon>Agaricomycotina</taxon>
        <taxon>Agaricomycetes</taxon>
        <taxon>Agaricomycetidae</taxon>
        <taxon>Agaricales</taxon>
        <taxon>Marasmiineae</taxon>
        <taxon>Omphalotaceae</taxon>
        <taxon>Gymnopus</taxon>
    </lineage>
</organism>
<dbReference type="GO" id="GO:0000400">
    <property type="term" value="F:four-way junction DNA binding"/>
    <property type="evidence" value="ECO:0007669"/>
    <property type="project" value="TreeGrafter"/>
</dbReference>
<protein>
    <submittedName>
        <fullName evidence="1">Uncharacterized protein</fullName>
    </submittedName>
</protein>
<dbReference type="GO" id="GO:0005657">
    <property type="term" value="C:replication fork"/>
    <property type="evidence" value="ECO:0007669"/>
    <property type="project" value="TreeGrafter"/>
</dbReference>
<dbReference type="GO" id="GO:0000722">
    <property type="term" value="P:telomere maintenance via recombination"/>
    <property type="evidence" value="ECO:0007669"/>
    <property type="project" value="TreeGrafter"/>
</dbReference>
<proteinExistence type="predicted"/>
<dbReference type="InterPro" id="IPR027417">
    <property type="entry name" value="P-loop_NTPase"/>
</dbReference>
<accession>A0A6A4I6Y0</accession>
<dbReference type="AlphaFoldDB" id="A0A6A4I6Y0"/>
<keyword evidence="2" id="KW-1185">Reference proteome</keyword>
<dbReference type="GO" id="GO:0090656">
    <property type="term" value="P:t-circle formation"/>
    <property type="evidence" value="ECO:0007669"/>
    <property type="project" value="TreeGrafter"/>
</dbReference>
<dbReference type="EMBL" id="ML769402">
    <property type="protein sequence ID" value="KAE9406469.1"/>
    <property type="molecule type" value="Genomic_DNA"/>
</dbReference>
<dbReference type="PANTHER" id="PTHR46487:SF1">
    <property type="entry name" value="DNA REPAIR PROTEIN XRCC3"/>
    <property type="match status" value="1"/>
</dbReference>
<name>A0A6A4I6Y0_9AGAR</name>
<dbReference type="Gene3D" id="3.40.50.300">
    <property type="entry name" value="P-loop containing nucleotide triphosphate hydrolases"/>
    <property type="match status" value="1"/>
</dbReference>
<evidence type="ECO:0000313" key="2">
    <source>
        <dbReference type="Proteomes" id="UP000799118"/>
    </source>
</evidence>